<dbReference type="AlphaFoldDB" id="A0A1J0EUK3"/>
<dbReference type="Proteomes" id="UP000182567">
    <property type="component" value="Plasmid unnamed1"/>
</dbReference>
<protein>
    <submittedName>
        <fullName evidence="1">Uncharacterized protein</fullName>
    </submittedName>
</protein>
<gene>
    <name evidence="1" type="ORF">BLL42_28480</name>
</gene>
<sequence length="90" mass="10159">MGCQIYLEGVTIRLDRDDRKALPKRKESLNIAHKNAGLLDIFARTNIISQIGVLVFVFPCSGLMIPDTHLGENTRQIEVSDDQATPYLFR</sequence>
<name>A0A1J0EUK3_9PSED</name>
<dbReference type="EMBL" id="CP017887">
    <property type="protein sequence ID" value="APC19643.1"/>
    <property type="molecule type" value="Genomic_DNA"/>
</dbReference>
<organism evidence="1 2">
    <name type="scientific">Pseudomonas frederiksbergensis</name>
    <dbReference type="NCBI Taxonomy" id="104087"/>
    <lineage>
        <taxon>Bacteria</taxon>
        <taxon>Pseudomonadati</taxon>
        <taxon>Pseudomonadota</taxon>
        <taxon>Gammaproteobacteria</taxon>
        <taxon>Pseudomonadales</taxon>
        <taxon>Pseudomonadaceae</taxon>
        <taxon>Pseudomonas</taxon>
    </lineage>
</organism>
<evidence type="ECO:0000313" key="1">
    <source>
        <dbReference type="EMBL" id="APC19643.1"/>
    </source>
</evidence>
<proteinExistence type="predicted"/>
<evidence type="ECO:0000313" key="2">
    <source>
        <dbReference type="Proteomes" id="UP000182567"/>
    </source>
</evidence>
<accession>A0A1J0EUK3</accession>
<geneLocation type="plasmid" evidence="1">
    <name>unnamed1</name>
</geneLocation>
<keyword evidence="1" id="KW-0614">Plasmid</keyword>
<reference evidence="2" key="1">
    <citation type="submission" date="2016-10" db="EMBL/GenBank/DDBJ databases">
        <title>Pseudomonas frederiksbergensis ERGS4:02 complete genome.</title>
        <authorList>
            <person name="Kumar R."/>
            <person name="Acharya V."/>
            <person name="Singh D."/>
        </authorList>
    </citation>
    <scope>NUCLEOTIDE SEQUENCE [LARGE SCALE GENOMIC DNA]</scope>
    <source>
        <strain evidence="2">ERGS4:02</strain>
        <plasmid evidence="2">Plasmid unnamed1</plasmid>
    </source>
</reference>